<sequence length="80" mass="8964">MRDGKLVYTFRMMLAQPVDTTRTPLELGVWDDEFFVDFEMKKDGVKPVAASAACRVFYTPDADHAVYYGTYAPMAATVAC</sequence>
<dbReference type="Pfam" id="PF06226">
    <property type="entry name" value="DUF1007"/>
    <property type="match status" value="1"/>
</dbReference>
<accession>A0A1M6P006</accession>
<reference evidence="1 2" key="1">
    <citation type="submission" date="2016-11" db="EMBL/GenBank/DDBJ databases">
        <authorList>
            <person name="Jaros S."/>
            <person name="Januszkiewicz K."/>
            <person name="Wedrychowicz H."/>
        </authorList>
    </citation>
    <scope>NUCLEOTIDE SEQUENCE [LARGE SCALE GENOMIC DNA]</scope>
    <source>
        <strain evidence="1 2">LMG 20594</strain>
    </source>
</reference>
<dbReference type="InterPro" id="IPR010412">
    <property type="entry name" value="DUF1007"/>
</dbReference>
<name>A0A1M6P006_9BURK</name>
<organism evidence="1 2">
    <name type="scientific">Paraburkholderia terricola</name>
    <dbReference type="NCBI Taxonomy" id="169427"/>
    <lineage>
        <taxon>Bacteria</taxon>
        <taxon>Pseudomonadati</taxon>
        <taxon>Pseudomonadota</taxon>
        <taxon>Betaproteobacteria</taxon>
        <taxon>Burkholderiales</taxon>
        <taxon>Burkholderiaceae</taxon>
        <taxon>Paraburkholderia</taxon>
    </lineage>
</organism>
<evidence type="ECO:0000313" key="2">
    <source>
        <dbReference type="Proteomes" id="UP000184395"/>
    </source>
</evidence>
<dbReference type="AlphaFoldDB" id="A0A1M6P006"/>
<dbReference type="EMBL" id="FRAB01000011">
    <property type="protein sequence ID" value="SHK01256.1"/>
    <property type="molecule type" value="Genomic_DNA"/>
</dbReference>
<dbReference type="Proteomes" id="UP000184395">
    <property type="component" value="Unassembled WGS sequence"/>
</dbReference>
<proteinExistence type="predicted"/>
<evidence type="ECO:0000313" key="1">
    <source>
        <dbReference type="EMBL" id="SHK01256.1"/>
    </source>
</evidence>
<protein>
    <submittedName>
        <fullName evidence="1">Uncharacterized protein</fullName>
    </submittedName>
</protein>
<gene>
    <name evidence="1" type="ORF">SAMN05192548_1011152</name>
</gene>
<dbReference type="STRING" id="169427.SAMN05192548_1011152"/>